<gene>
    <name evidence="2" type="ORF">CPB83DRAFT_854480</name>
</gene>
<evidence type="ECO:0000313" key="3">
    <source>
        <dbReference type="Proteomes" id="UP000807306"/>
    </source>
</evidence>
<keyword evidence="3" id="KW-1185">Reference proteome</keyword>
<reference evidence="2" key="1">
    <citation type="submission" date="2020-11" db="EMBL/GenBank/DDBJ databases">
        <authorList>
            <consortium name="DOE Joint Genome Institute"/>
            <person name="Ahrendt S."/>
            <person name="Riley R."/>
            <person name="Andreopoulos W."/>
            <person name="Labutti K."/>
            <person name="Pangilinan J."/>
            <person name="Ruiz-Duenas F.J."/>
            <person name="Barrasa J.M."/>
            <person name="Sanchez-Garcia M."/>
            <person name="Camarero S."/>
            <person name="Miyauchi S."/>
            <person name="Serrano A."/>
            <person name="Linde D."/>
            <person name="Babiker R."/>
            <person name="Drula E."/>
            <person name="Ayuso-Fernandez I."/>
            <person name="Pacheco R."/>
            <person name="Padilla G."/>
            <person name="Ferreira P."/>
            <person name="Barriuso J."/>
            <person name="Kellner H."/>
            <person name="Castanera R."/>
            <person name="Alfaro M."/>
            <person name="Ramirez L."/>
            <person name="Pisabarro A.G."/>
            <person name="Kuo A."/>
            <person name="Tritt A."/>
            <person name="Lipzen A."/>
            <person name="He G."/>
            <person name="Yan M."/>
            <person name="Ng V."/>
            <person name="Cullen D."/>
            <person name="Martin F."/>
            <person name="Rosso M.-N."/>
            <person name="Henrissat B."/>
            <person name="Hibbett D."/>
            <person name="Martinez A.T."/>
            <person name="Grigoriev I.V."/>
        </authorList>
    </citation>
    <scope>NUCLEOTIDE SEQUENCE</scope>
    <source>
        <strain evidence="2">CBS 506.95</strain>
    </source>
</reference>
<feature type="signal peptide" evidence="1">
    <location>
        <begin position="1"/>
        <end position="19"/>
    </location>
</feature>
<protein>
    <submittedName>
        <fullName evidence="2">Uncharacterized protein</fullName>
    </submittedName>
</protein>
<accession>A0A9P6JQ05</accession>
<keyword evidence="1" id="KW-0732">Signal</keyword>
<name>A0A9P6JQ05_9AGAR</name>
<evidence type="ECO:0000313" key="2">
    <source>
        <dbReference type="EMBL" id="KAF9528363.1"/>
    </source>
</evidence>
<dbReference type="OrthoDB" id="3044731at2759"/>
<dbReference type="EMBL" id="MU157853">
    <property type="protein sequence ID" value="KAF9528363.1"/>
    <property type="molecule type" value="Genomic_DNA"/>
</dbReference>
<dbReference type="Proteomes" id="UP000807306">
    <property type="component" value="Unassembled WGS sequence"/>
</dbReference>
<proteinExistence type="predicted"/>
<dbReference type="AlphaFoldDB" id="A0A9P6JQ05"/>
<sequence>MVQVKSAAVALILIAPSLALPVQNIDARSNELDTREPNPEPRFNIGGIFKAAKKIAHNPGVRKAASVASWFIREDGTSVLSARDLADLDDISERDLEELAARDPRFGSFLKKFRGIAGKIGKVAGPAARIASNFIREEDDDLFAREDLLDLLDISERDFDELEELAARDPKFRFGKIFKKIKGVVGKVAKFAGPAAKMASNFIREEDVAVYAREDVSDFLDLSERELDEMEELAARDPKFGKFFKKIKGFAGKVGRFAGPAANMASNFIREEYDDEVFSREEMADMLDISERDLEEMEELAARDPKFGSFFKKIKGAFKKVAKFAAPVMRVASNFIREESDLDEILARDYDFDLLD</sequence>
<comment type="caution">
    <text evidence="2">The sequence shown here is derived from an EMBL/GenBank/DDBJ whole genome shotgun (WGS) entry which is preliminary data.</text>
</comment>
<evidence type="ECO:0000256" key="1">
    <source>
        <dbReference type="SAM" id="SignalP"/>
    </source>
</evidence>
<organism evidence="2 3">
    <name type="scientific">Crepidotus variabilis</name>
    <dbReference type="NCBI Taxonomy" id="179855"/>
    <lineage>
        <taxon>Eukaryota</taxon>
        <taxon>Fungi</taxon>
        <taxon>Dikarya</taxon>
        <taxon>Basidiomycota</taxon>
        <taxon>Agaricomycotina</taxon>
        <taxon>Agaricomycetes</taxon>
        <taxon>Agaricomycetidae</taxon>
        <taxon>Agaricales</taxon>
        <taxon>Agaricineae</taxon>
        <taxon>Crepidotaceae</taxon>
        <taxon>Crepidotus</taxon>
    </lineage>
</organism>
<feature type="chain" id="PRO_5040211556" evidence="1">
    <location>
        <begin position="20"/>
        <end position="356"/>
    </location>
</feature>